<dbReference type="EMBL" id="MU853443">
    <property type="protein sequence ID" value="KAK4130096.1"/>
    <property type="molecule type" value="Genomic_DNA"/>
</dbReference>
<dbReference type="AlphaFoldDB" id="A0AAN6UEE8"/>
<protein>
    <submittedName>
        <fullName evidence="3">Uncharacterized protein</fullName>
    </submittedName>
</protein>
<keyword evidence="2" id="KW-0472">Membrane</keyword>
<dbReference type="PANTHER" id="PTHR35041:SF3">
    <property type="entry name" value="FORMYLMETHIONINE DEFORMYLASE-LIKE PROTEIN"/>
    <property type="match status" value="1"/>
</dbReference>
<evidence type="ECO:0000313" key="4">
    <source>
        <dbReference type="Proteomes" id="UP001304895"/>
    </source>
</evidence>
<dbReference type="Proteomes" id="UP001304895">
    <property type="component" value="Unassembled WGS sequence"/>
</dbReference>
<dbReference type="PANTHER" id="PTHR35041">
    <property type="entry name" value="MEDIATOR OF RNA POLYMERASE II TRANSCRIPTION SUBUNIT 1"/>
    <property type="match status" value="1"/>
</dbReference>
<feature type="transmembrane region" description="Helical" evidence="2">
    <location>
        <begin position="215"/>
        <end position="232"/>
    </location>
</feature>
<feature type="compositionally biased region" description="Basic and acidic residues" evidence="1">
    <location>
        <begin position="1029"/>
        <end position="1046"/>
    </location>
</feature>
<accession>A0AAN6UEE8</accession>
<feature type="region of interest" description="Disordered" evidence="1">
    <location>
        <begin position="104"/>
        <end position="131"/>
    </location>
</feature>
<feature type="region of interest" description="Disordered" evidence="1">
    <location>
        <begin position="924"/>
        <end position="947"/>
    </location>
</feature>
<feature type="transmembrane region" description="Helical" evidence="2">
    <location>
        <begin position="175"/>
        <end position="194"/>
    </location>
</feature>
<proteinExistence type="predicted"/>
<feature type="compositionally biased region" description="Basic and acidic residues" evidence="1">
    <location>
        <begin position="1089"/>
        <end position="1100"/>
    </location>
</feature>
<feature type="region of interest" description="Disordered" evidence="1">
    <location>
        <begin position="961"/>
        <end position="1105"/>
    </location>
</feature>
<feature type="transmembrane region" description="Helical" evidence="2">
    <location>
        <begin position="274"/>
        <end position="296"/>
    </location>
</feature>
<reference evidence="3" key="1">
    <citation type="journal article" date="2023" name="Mol. Phylogenet. Evol.">
        <title>Genome-scale phylogeny and comparative genomics of the fungal order Sordariales.</title>
        <authorList>
            <person name="Hensen N."/>
            <person name="Bonometti L."/>
            <person name="Westerberg I."/>
            <person name="Brannstrom I.O."/>
            <person name="Guillou S."/>
            <person name="Cros-Aarteil S."/>
            <person name="Calhoun S."/>
            <person name="Haridas S."/>
            <person name="Kuo A."/>
            <person name="Mondo S."/>
            <person name="Pangilinan J."/>
            <person name="Riley R."/>
            <person name="LaButti K."/>
            <person name="Andreopoulos B."/>
            <person name="Lipzen A."/>
            <person name="Chen C."/>
            <person name="Yan M."/>
            <person name="Daum C."/>
            <person name="Ng V."/>
            <person name="Clum A."/>
            <person name="Steindorff A."/>
            <person name="Ohm R.A."/>
            <person name="Martin F."/>
            <person name="Silar P."/>
            <person name="Natvig D.O."/>
            <person name="Lalanne C."/>
            <person name="Gautier V."/>
            <person name="Ament-Velasquez S.L."/>
            <person name="Kruys A."/>
            <person name="Hutchinson M.I."/>
            <person name="Powell A.J."/>
            <person name="Barry K."/>
            <person name="Miller A.N."/>
            <person name="Grigoriev I.V."/>
            <person name="Debuchy R."/>
            <person name="Gladieux P."/>
            <person name="Hiltunen Thoren M."/>
            <person name="Johannesson H."/>
        </authorList>
    </citation>
    <scope>NUCLEOTIDE SEQUENCE</scope>
    <source>
        <strain evidence="3">CBS 123565</strain>
    </source>
</reference>
<keyword evidence="2" id="KW-0812">Transmembrane</keyword>
<reference evidence="3" key="2">
    <citation type="submission" date="2023-05" db="EMBL/GenBank/DDBJ databases">
        <authorList>
            <consortium name="Lawrence Berkeley National Laboratory"/>
            <person name="Steindorff A."/>
            <person name="Hensen N."/>
            <person name="Bonometti L."/>
            <person name="Westerberg I."/>
            <person name="Brannstrom I.O."/>
            <person name="Guillou S."/>
            <person name="Cros-Aarteil S."/>
            <person name="Calhoun S."/>
            <person name="Haridas S."/>
            <person name="Kuo A."/>
            <person name="Mondo S."/>
            <person name="Pangilinan J."/>
            <person name="Riley R."/>
            <person name="Labutti K."/>
            <person name="Andreopoulos B."/>
            <person name="Lipzen A."/>
            <person name="Chen C."/>
            <person name="Yanf M."/>
            <person name="Daum C."/>
            <person name="Ng V."/>
            <person name="Clum A."/>
            <person name="Ohm R."/>
            <person name="Martin F."/>
            <person name="Silar P."/>
            <person name="Natvig D."/>
            <person name="Lalanne C."/>
            <person name="Gautier V."/>
            <person name="Ament-Velasquez S.L."/>
            <person name="Kruys A."/>
            <person name="Hutchinson M.I."/>
            <person name="Powell A.J."/>
            <person name="Barry K."/>
            <person name="Miller A.N."/>
            <person name="Grigoriev I.V."/>
            <person name="Debuchy R."/>
            <person name="Gladieux P."/>
            <person name="Thoren M.H."/>
            <person name="Johannesson H."/>
        </authorList>
    </citation>
    <scope>NUCLEOTIDE SEQUENCE</scope>
    <source>
        <strain evidence="3">CBS 123565</strain>
    </source>
</reference>
<feature type="transmembrane region" description="Helical" evidence="2">
    <location>
        <begin position="703"/>
        <end position="724"/>
    </location>
</feature>
<feature type="compositionally biased region" description="Basic and acidic residues" evidence="1">
    <location>
        <begin position="1"/>
        <end position="10"/>
    </location>
</feature>
<evidence type="ECO:0000256" key="1">
    <source>
        <dbReference type="SAM" id="MobiDB-lite"/>
    </source>
</evidence>
<keyword evidence="4" id="KW-1185">Reference proteome</keyword>
<feature type="compositionally biased region" description="Low complexity" evidence="1">
    <location>
        <begin position="67"/>
        <end position="78"/>
    </location>
</feature>
<evidence type="ECO:0000256" key="2">
    <source>
        <dbReference type="SAM" id="Phobius"/>
    </source>
</evidence>
<organism evidence="3 4">
    <name type="scientific">Trichocladium antarcticum</name>
    <dbReference type="NCBI Taxonomy" id="1450529"/>
    <lineage>
        <taxon>Eukaryota</taxon>
        <taxon>Fungi</taxon>
        <taxon>Dikarya</taxon>
        <taxon>Ascomycota</taxon>
        <taxon>Pezizomycotina</taxon>
        <taxon>Sordariomycetes</taxon>
        <taxon>Sordariomycetidae</taxon>
        <taxon>Sordariales</taxon>
        <taxon>Chaetomiaceae</taxon>
        <taxon>Trichocladium</taxon>
    </lineage>
</organism>
<evidence type="ECO:0000313" key="3">
    <source>
        <dbReference type="EMBL" id="KAK4130096.1"/>
    </source>
</evidence>
<keyword evidence="2" id="KW-1133">Transmembrane helix</keyword>
<feature type="region of interest" description="Disordered" evidence="1">
    <location>
        <begin position="1"/>
        <end position="90"/>
    </location>
</feature>
<name>A0AAN6UEE8_9PEZI</name>
<comment type="caution">
    <text evidence="3">The sequence shown here is derived from an EMBL/GenBank/DDBJ whole genome shotgun (WGS) entry which is preliminary data.</text>
</comment>
<sequence>MDQQPPREDSPSYNDPPHVRHATPSSPFRRGWNPIAPTPDVGCGSPGSPGPVSPVSPSRTARVSFVPAPAYPGAAAGAQTPSDIGLGIDPASRAPGYHAVDARDPYQVFPDDDDGPQPPADPSSKTEYQQPQQYLLASPNDREHSSQQYGGSPPPPGGHEETRFCFNWRLVGSAWPMYFMFFLGFAFAAGHHALYEYLDRQPADDQIKMMRFGSLLSYACKSSLLAAVIFAYRQQVWVTARRKVLKLKTVDSLFAAVDEPLAMLNLEFISKAKMAVALAVLAWLFPLTVILTPAALTVGPLREHKDDQCHGVRILNFESEKVKNWRKAERINGYRAVSLSEWESTVAAGTSDVLAPFNETFFDYWLKPSTAVKLVLDQSALTGKIIPRPDIAMETCGGGWNCSYTVSFKAPGYKCAELARGQKLDGDALMQRGVPFHTGGLIPSGNLSYVAVADMGEYYHTQMASPSGQRLEPPYPKNLGAFRTEPVLWVGYSTATGTGTPPTNENATGWDTAFEKSVFRCEHYLIAYRVQFNHTLSDQVITVLDREYLHRVVDTTLLPDKKAADGTMDNTTAIPESNYVYPLDVGNYRVTAAYHGLGFLLRGYLRGNIQYTPFAMVAGDVSKTRLINTETYLPVPNLMDQVQQFYENMTFSLFSNPQLIAVAWAAEPQTRSGISNTTDPSLGYPCTKTRVANAYLYNRRDLWIAYSVAILAAGICVVLGTAALSQNNYHLRDVHVSSIIAATRAPCLESLPWKSSKWGEVPDEILNAKWGYGPIAEPGPNGTPAAMAMGSPSTGESYVMSGKVYYGFAPQEARRSLGLSAARSPSTSPLPEPLKEEFMIDGVDNDDQYRMVEDEFLAVAGEFTKHLHAAEYQRLRGLAKAQNAEAIRNISRPVTGEMSDLVKRRHAALDTAVKQQDGIAQVLGKRAARDHSPSRRPATSLQGLMDSPRRHVVPLTLVVAGSRPGSGFRDAMDTSPSRRPRRPGSPDAGVKRHRSDTDMQGRKQRAPSVRFEREATATSESDDDDDDLDSRPRRPSKDTRHRETAAKPRRWQPCAAAKPARSKTEPSALSNPFSGIPSAPRLASAHNTSPHERVDTPKDDVNDDDDLFSRMRARRAAQRWRREVKLGDSHIKTAERQTAALNEIPFV</sequence>
<gene>
    <name evidence="3" type="ORF">BT67DRAFT_392125</name>
</gene>